<sequence length="391" mass="44879">MVLPIKSYFVLAQLNEEYIQLTLNQVVQTVTDEEDAASIIIQDEIISIPSIYDSLCDHIWKHIGNISALITPCEEHEEDNHVFKYFLSNEDYKSFKSHMKRHLIKKVVTPFDMKDKIQISDSCMCSVQLSTRDIIEIALKPLMRNIANTVSSSLVNKSMFGNYTTISYLFASVYFKYGPEFTLESILAEELKNSIELKEVGTQSYTMLNSFHHLLEVGQRPYSYTSFLMGRLHQVSNETYGFYVDTVYNPNATLYYKNDTANTIRNGHAAILLKRGQVIDSVGLKKIFYIKQAYVNTYGTGDIEIVFIRWRQVIEPKDTISLESHSYDMVKSVTVSYDSDDYEANLPLLITLRAKNYSSFLQFSAKLVGQDDTSKRQDFIDLGEPLTLARF</sequence>
<organism evidence="1 2">
    <name type="scientific">Mucor saturninus</name>
    <dbReference type="NCBI Taxonomy" id="64648"/>
    <lineage>
        <taxon>Eukaryota</taxon>
        <taxon>Fungi</taxon>
        <taxon>Fungi incertae sedis</taxon>
        <taxon>Mucoromycota</taxon>
        <taxon>Mucoromycotina</taxon>
        <taxon>Mucoromycetes</taxon>
        <taxon>Mucorales</taxon>
        <taxon>Mucorineae</taxon>
        <taxon>Mucoraceae</taxon>
        <taxon>Mucor</taxon>
    </lineage>
</organism>
<keyword evidence="2" id="KW-1185">Reference proteome</keyword>
<protein>
    <submittedName>
        <fullName evidence="1">Uncharacterized protein</fullName>
    </submittedName>
</protein>
<dbReference type="Proteomes" id="UP000603453">
    <property type="component" value="Unassembled WGS sequence"/>
</dbReference>
<dbReference type="OrthoDB" id="2282815at2759"/>
<evidence type="ECO:0000313" key="2">
    <source>
        <dbReference type="Proteomes" id="UP000603453"/>
    </source>
</evidence>
<dbReference type="AlphaFoldDB" id="A0A8H7UZ39"/>
<gene>
    <name evidence="1" type="ORF">INT47_011574</name>
</gene>
<accession>A0A8H7UZ39</accession>
<reference evidence="1" key="1">
    <citation type="submission" date="2020-12" db="EMBL/GenBank/DDBJ databases">
        <title>Metabolic potential, ecology and presence of endohyphal bacteria is reflected in genomic diversity of Mucoromycotina.</title>
        <authorList>
            <person name="Muszewska A."/>
            <person name="Okrasinska A."/>
            <person name="Steczkiewicz K."/>
            <person name="Drgas O."/>
            <person name="Orlowska M."/>
            <person name="Perlinska-Lenart U."/>
            <person name="Aleksandrzak-Piekarczyk T."/>
            <person name="Szatraj K."/>
            <person name="Zielenkiewicz U."/>
            <person name="Pilsyk S."/>
            <person name="Malc E."/>
            <person name="Mieczkowski P."/>
            <person name="Kruszewska J.S."/>
            <person name="Biernat P."/>
            <person name="Pawlowska J."/>
        </authorList>
    </citation>
    <scope>NUCLEOTIDE SEQUENCE</scope>
    <source>
        <strain evidence="1">WA0000017839</strain>
    </source>
</reference>
<proteinExistence type="predicted"/>
<evidence type="ECO:0000313" key="1">
    <source>
        <dbReference type="EMBL" id="KAG2199462.1"/>
    </source>
</evidence>
<dbReference type="EMBL" id="JAEPRD010000096">
    <property type="protein sequence ID" value="KAG2199462.1"/>
    <property type="molecule type" value="Genomic_DNA"/>
</dbReference>
<comment type="caution">
    <text evidence="1">The sequence shown here is derived from an EMBL/GenBank/DDBJ whole genome shotgun (WGS) entry which is preliminary data.</text>
</comment>
<name>A0A8H7UZ39_9FUNG</name>